<dbReference type="SUPFAM" id="SSF46785">
    <property type="entry name" value="Winged helix' DNA-binding domain"/>
    <property type="match status" value="1"/>
</dbReference>
<dbReference type="InterPro" id="IPR050707">
    <property type="entry name" value="HTH_MetabolicPath_Reg"/>
</dbReference>
<dbReference type="EMBL" id="PDJH01000001">
    <property type="protein sequence ID" value="PFG36576.1"/>
    <property type="molecule type" value="Genomic_DNA"/>
</dbReference>
<dbReference type="Gene3D" id="3.30.450.40">
    <property type="match status" value="1"/>
</dbReference>
<keyword evidence="1" id="KW-0805">Transcription regulation</keyword>
<dbReference type="PROSITE" id="PS51078">
    <property type="entry name" value="ICLR_ED"/>
    <property type="match status" value="1"/>
</dbReference>
<evidence type="ECO:0000313" key="6">
    <source>
        <dbReference type="EMBL" id="PFG36576.1"/>
    </source>
</evidence>
<keyword evidence="7" id="KW-1185">Reference proteome</keyword>
<dbReference type="Pfam" id="PF09339">
    <property type="entry name" value="HTH_IclR"/>
    <property type="match status" value="1"/>
</dbReference>
<dbReference type="SMART" id="SM00346">
    <property type="entry name" value="HTH_ICLR"/>
    <property type="match status" value="1"/>
</dbReference>
<dbReference type="Pfam" id="PF01614">
    <property type="entry name" value="IclR_C"/>
    <property type="match status" value="1"/>
</dbReference>
<dbReference type="OrthoDB" id="8479143at2"/>
<comment type="caution">
    <text evidence="6">The sequence shown here is derived from an EMBL/GenBank/DDBJ whole genome shotgun (WGS) entry which is preliminary data.</text>
</comment>
<feature type="domain" description="HTH iclR-type" evidence="4">
    <location>
        <begin position="11"/>
        <end position="69"/>
    </location>
</feature>
<accession>A0A2A9ED70</accession>
<feature type="domain" description="IclR-ED" evidence="5">
    <location>
        <begin position="70"/>
        <end position="253"/>
    </location>
</feature>
<protein>
    <submittedName>
        <fullName evidence="6">IclR family transcriptional regulator</fullName>
    </submittedName>
</protein>
<dbReference type="RefSeq" id="WP_098457741.1">
    <property type="nucleotide sequence ID" value="NZ_PDJH01000001.1"/>
</dbReference>
<dbReference type="GO" id="GO:0003677">
    <property type="term" value="F:DNA binding"/>
    <property type="evidence" value="ECO:0007669"/>
    <property type="project" value="UniProtKB-KW"/>
</dbReference>
<dbReference type="InterPro" id="IPR014757">
    <property type="entry name" value="Tscrpt_reg_IclR_C"/>
</dbReference>
<organism evidence="6 7">
    <name type="scientific">Flavimobilis soli</name>
    <dbReference type="NCBI Taxonomy" id="442709"/>
    <lineage>
        <taxon>Bacteria</taxon>
        <taxon>Bacillati</taxon>
        <taxon>Actinomycetota</taxon>
        <taxon>Actinomycetes</taxon>
        <taxon>Micrococcales</taxon>
        <taxon>Jonesiaceae</taxon>
        <taxon>Flavimobilis</taxon>
    </lineage>
</organism>
<keyword evidence="2" id="KW-0238">DNA-binding</keyword>
<evidence type="ECO:0000256" key="1">
    <source>
        <dbReference type="ARBA" id="ARBA00023015"/>
    </source>
</evidence>
<dbReference type="SUPFAM" id="SSF55781">
    <property type="entry name" value="GAF domain-like"/>
    <property type="match status" value="1"/>
</dbReference>
<dbReference type="PANTHER" id="PTHR30136">
    <property type="entry name" value="HELIX-TURN-HELIX TRANSCRIPTIONAL REGULATOR, ICLR FAMILY"/>
    <property type="match status" value="1"/>
</dbReference>
<dbReference type="GO" id="GO:0045892">
    <property type="term" value="P:negative regulation of DNA-templated transcription"/>
    <property type="evidence" value="ECO:0007669"/>
    <property type="project" value="TreeGrafter"/>
</dbReference>
<dbReference type="InterPro" id="IPR036390">
    <property type="entry name" value="WH_DNA-bd_sf"/>
</dbReference>
<dbReference type="InterPro" id="IPR036388">
    <property type="entry name" value="WH-like_DNA-bd_sf"/>
</dbReference>
<dbReference type="InterPro" id="IPR005471">
    <property type="entry name" value="Tscrpt_reg_IclR_N"/>
</dbReference>
<evidence type="ECO:0000259" key="5">
    <source>
        <dbReference type="PROSITE" id="PS51078"/>
    </source>
</evidence>
<sequence>MTETTARPASANASEKTLLVLEAALRHDRFTDIVEATGLAKATAHRILATLQDHQFILVDREGRFQPGPKILTLAGRALENIDISSIARPHVEALVADVHCTVHVGVAASDEIVYLVRTDSDKPYQMPSRVGHAIPMHSSGIGKAVLADWTDEEVERFVARAGLVRRTDRTITTLDGLKAEIADVRAKGYARDREENVPGVVCVAAPIRDHTGRVKYGLSISSIAVEHDEAQMEAMAPRAVAAADAISAALGYRPR</sequence>
<evidence type="ECO:0000256" key="2">
    <source>
        <dbReference type="ARBA" id="ARBA00023125"/>
    </source>
</evidence>
<dbReference type="AlphaFoldDB" id="A0A2A9ED70"/>
<dbReference type="InterPro" id="IPR029016">
    <property type="entry name" value="GAF-like_dom_sf"/>
</dbReference>
<evidence type="ECO:0000313" key="7">
    <source>
        <dbReference type="Proteomes" id="UP000221394"/>
    </source>
</evidence>
<dbReference type="Proteomes" id="UP000221394">
    <property type="component" value="Unassembled WGS sequence"/>
</dbReference>
<dbReference type="Gene3D" id="1.10.10.10">
    <property type="entry name" value="Winged helix-like DNA-binding domain superfamily/Winged helix DNA-binding domain"/>
    <property type="match status" value="1"/>
</dbReference>
<proteinExistence type="predicted"/>
<keyword evidence="3" id="KW-0804">Transcription</keyword>
<gene>
    <name evidence="6" type="ORF">ATL41_1305</name>
</gene>
<reference evidence="6 7" key="1">
    <citation type="submission" date="2017-10" db="EMBL/GenBank/DDBJ databases">
        <title>Sequencing the genomes of 1000 actinobacteria strains.</title>
        <authorList>
            <person name="Klenk H.-P."/>
        </authorList>
    </citation>
    <scope>NUCLEOTIDE SEQUENCE [LARGE SCALE GENOMIC DNA]</scope>
    <source>
        <strain evidence="6 7">DSM 21574</strain>
    </source>
</reference>
<dbReference type="GO" id="GO:0003700">
    <property type="term" value="F:DNA-binding transcription factor activity"/>
    <property type="evidence" value="ECO:0007669"/>
    <property type="project" value="TreeGrafter"/>
</dbReference>
<name>A0A2A9ED70_9MICO</name>
<dbReference type="PROSITE" id="PS51077">
    <property type="entry name" value="HTH_ICLR"/>
    <property type="match status" value="1"/>
</dbReference>
<evidence type="ECO:0000256" key="3">
    <source>
        <dbReference type="ARBA" id="ARBA00023163"/>
    </source>
</evidence>
<dbReference type="PANTHER" id="PTHR30136:SF35">
    <property type="entry name" value="HTH-TYPE TRANSCRIPTIONAL REGULATOR RV1719"/>
    <property type="match status" value="1"/>
</dbReference>
<evidence type="ECO:0000259" key="4">
    <source>
        <dbReference type="PROSITE" id="PS51077"/>
    </source>
</evidence>